<evidence type="ECO:0000313" key="2">
    <source>
        <dbReference type="EMBL" id="RLE50627.1"/>
    </source>
</evidence>
<dbReference type="GO" id="GO:0008962">
    <property type="term" value="F:phosphatidylglycerophosphatase activity"/>
    <property type="evidence" value="ECO:0007669"/>
    <property type="project" value="InterPro"/>
</dbReference>
<comment type="caution">
    <text evidence="2">The sequence shown here is derived from an EMBL/GenBank/DDBJ whole genome shotgun (WGS) entry which is preliminary data.</text>
</comment>
<name>A0A497ETR1_9CREN</name>
<accession>A0A497ETR1</accession>
<dbReference type="Pfam" id="PF01955">
    <property type="entry name" value="CbiZ"/>
    <property type="match status" value="1"/>
</dbReference>
<sequence>MNFLAVLKVVNMNIKLEVVDRDLIVTLPAEAKALSMTVHGGGFKRNLKYVVFHEVPHDFNNNPKEECKSVLKKLNLDPNKSAVFLTAVRVSEMYVSIEGAYEGVKCSVTATVGLNNPVSIPPNSISSLPSTINILAIVDKDVPFSGLVELVKVVADARASALHDVDLRCNLKYAIGTSTDAFIVASLGYKPTQPYTGPATPVGKLVSQLVYRAVMEGAEKAGFSPGRSMIRRLEERGVELKDIIEAALDLFIPWSGLDVDEARSIIERELISCLNDINVSSFISAALRLDEDAKLGLIPNLTPEQYLQDPVHLVVDEILGLSLAIYLNGWNAVFELYRYDTKKPGILSKLTPFLDDIIAALIAGVTSRIYSKFIKKAS</sequence>
<organism evidence="2 3">
    <name type="scientific">Thermoproteota archaeon</name>
    <dbReference type="NCBI Taxonomy" id="2056631"/>
    <lineage>
        <taxon>Archaea</taxon>
        <taxon>Thermoproteota</taxon>
    </lineage>
</organism>
<dbReference type="Gene3D" id="1.10.3760.10">
    <property type="entry name" value="PgpA-like"/>
    <property type="match status" value="1"/>
</dbReference>
<protein>
    <recommendedName>
        <fullName evidence="1">YutG/PgpA domain-containing protein</fullName>
    </recommendedName>
</protein>
<dbReference type="Proteomes" id="UP000281962">
    <property type="component" value="Unassembled WGS sequence"/>
</dbReference>
<feature type="domain" description="YutG/PgpA" evidence="1">
    <location>
        <begin position="295"/>
        <end position="369"/>
    </location>
</feature>
<dbReference type="PANTHER" id="PTHR35336">
    <property type="entry name" value="ADENOSYLCOBINAMIDE AMIDOHYDROLASE"/>
    <property type="match status" value="1"/>
</dbReference>
<reference evidence="2 3" key="1">
    <citation type="submission" date="2018-06" db="EMBL/GenBank/DDBJ databases">
        <title>Extensive metabolic versatility and redundancy in microbially diverse, dynamic hydrothermal sediments.</title>
        <authorList>
            <person name="Dombrowski N."/>
            <person name="Teske A."/>
            <person name="Baker B.J."/>
        </authorList>
    </citation>
    <scope>NUCLEOTIDE SEQUENCE [LARGE SCALE GENOMIC DNA]</scope>
    <source>
        <strain evidence="2">B30_G17</strain>
    </source>
</reference>
<dbReference type="InterPro" id="IPR002808">
    <property type="entry name" value="AdoCbi_amidolase"/>
</dbReference>
<dbReference type="EMBL" id="QMQY01000054">
    <property type="protein sequence ID" value="RLE50627.1"/>
    <property type="molecule type" value="Genomic_DNA"/>
</dbReference>
<proteinExistence type="predicted"/>
<dbReference type="Pfam" id="PF04608">
    <property type="entry name" value="PgpA"/>
    <property type="match status" value="1"/>
</dbReference>
<dbReference type="PANTHER" id="PTHR35336:SF5">
    <property type="entry name" value="ADENOSYLCOBINAMIDE AMIDOHYDROLASE"/>
    <property type="match status" value="1"/>
</dbReference>
<dbReference type="GO" id="GO:0006629">
    <property type="term" value="P:lipid metabolic process"/>
    <property type="evidence" value="ECO:0007669"/>
    <property type="project" value="InterPro"/>
</dbReference>
<dbReference type="SUPFAM" id="SSF101307">
    <property type="entry name" value="YutG-like"/>
    <property type="match status" value="1"/>
</dbReference>
<evidence type="ECO:0000313" key="3">
    <source>
        <dbReference type="Proteomes" id="UP000281962"/>
    </source>
</evidence>
<evidence type="ECO:0000259" key="1">
    <source>
        <dbReference type="Pfam" id="PF04608"/>
    </source>
</evidence>
<gene>
    <name evidence="2" type="ORF">DRJ21_01575</name>
</gene>
<dbReference type="InterPro" id="IPR052209">
    <property type="entry name" value="CbiZ"/>
</dbReference>
<dbReference type="InterPro" id="IPR007686">
    <property type="entry name" value="YutG/PgpA"/>
</dbReference>
<dbReference type="AlphaFoldDB" id="A0A497ETR1"/>
<dbReference type="InterPro" id="IPR036681">
    <property type="entry name" value="PgpA-like_sf"/>
</dbReference>